<keyword evidence="3" id="KW-1185">Reference proteome</keyword>
<dbReference type="Pfam" id="PF12802">
    <property type="entry name" value="MarR_2"/>
    <property type="match status" value="1"/>
</dbReference>
<reference evidence="2 3" key="1">
    <citation type="journal article" date="2021" name="ACS Chem. Biol.">
        <title>Genomic-Led Discovery of a Novel Glycopeptide Antibiotic by Nonomuraea coxensis DSM 45129.</title>
        <authorList>
            <person name="Yushchuk O."/>
            <person name="Vior N.M."/>
            <person name="Andreo-Vidal A."/>
            <person name="Berini F."/>
            <person name="Ruckert C."/>
            <person name="Busche T."/>
            <person name="Binda E."/>
            <person name="Kalinowski J."/>
            <person name="Truman A.W."/>
            <person name="Marinelli F."/>
        </authorList>
    </citation>
    <scope>NUCLEOTIDE SEQUENCE [LARGE SCALE GENOMIC DNA]</scope>
    <source>
        <strain evidence="2 3">DSM 45129</strain>
    </source>
</reference>
<name>A0ABX8U050_9ACTN</name>
<dbReference type="InterPro" id="IPR036390">
    <property type="entry name" value="WH_DNA-bd_sf"/>
</dbReference>
<evidence type="ECO:0000313" key="3">
    <source>
        <dbReference type="Proteomes" id="UP000824681"/>
    </source>
</evidence>
<accession>A0ABX8U050</accession>
<dbReference type="Proteomes" id="UP000824681">
    <property type="component" value="Chromosome"/>
</dbReference>
<proteinExistence type="predicted"/>
<evidence type="ECO:0000259" key="1">
    <source>
        <dbReference type="Pfam" id="PF12802"/>
    </source>
</evidence>
<sequence length="147" mass="15928">MRPMNIARMRRLGRRLVELAKATESETGGPVLTPGEEAVFVDVLRHPDSAVREIQARTGFAQSHVSASVARMRERGVLETRPDPADGRRTQVRVADATVHALFRRATSPVDEVVGAALRDPADTARAVALLTELETLLITDESHGAG</sequence>
<dbReference type="SUPFAM" id="SSF46785">
    <property type="entry name" value="Winged helix' DNA-binding domain"/>
    <property type="match status" value="1"/>
</dbReference>
<dbReference type="Gene3D" id="1.10.10.10">
    <property type="entry name" value="Winged helix-like DNA-binding domain superfamily/Winged helix DNA-binding domain"/>
    <property type="match status" value="1"/>
</dbReference>
<dbReference type="EMBL" id="CP068985">
    <property type="protein sequence ID" value="QYC41125.1"/>
    <property type="molecule type" value="Genomic_DNA"/>
</dbReference>
<dbReference type="InterPro" id="IPR000835">
    <property type="entry name" value="HTH_MarR-typ"/>
</dbReference>
<feature type="domain" description="HTH marR-type" evidence="1">
    <location>
        <begin position="44"/>
        <end position="89"/>
    </location>
</feature>
<gene>
    <name evidence="2" type="ORF">Nocox_17570</name>
</gene>
<organism evidence="2 3">
    <name type="scientific">Nonomuraea coxensis DSM 45129</name>
    <dbReference type="NCBI Taxonomy" id="1122611"/>
    <lineage>
        <taxon>Bacteria</taxon>
        <taxon>Bacillati</taxon>
        <taxon>Actinomycetota</taxon>
        <taxon>Actinomycetes</taxon>
        <taxon>Streptosporangiales</taxon>
        <taxon>Streptosporangiaceae</taxon>
        <taxon>Nonomuraea</taxon>
    </lineage>
</organism>
<dbReference type="InterPro" id="IPR036388">
    <property type="entry name" value="WH-like_DNA-bd_sf"/>
</dbReference>
<protein>
    <submittedName>
        <fullName evidence="2">MarR family protein</fullName>
    </submittedName>
</protein>
<evidence type="ECO:0000313" key="2">
    <source>
        <dbReference type="EMBL" id="QYC41125.1"/>
    </source>
</evidence>